<proteinExistence type="predicted"/>
<name>A0A381UV01_9ZZZZ</name>
<dbReference type="InterPro" id="IPR044094">
    <property type="entry name" value="AtsA-like_MBL-fold"/>
</dbReference>
<dbReference type="SUPFAM" id="SSF56281">
    <property type="entry name" value="Metallo-hydrolase/oxidoreductase"/>
    <property type="match status" value="1"/>
</dbReference>
<dbReference type="AlphaFoldDB" id="A0A381UV01"/>
<keyword evidence="1" id="KW-0378">Hydrolase</keyword>
<evidence type="ECO:0000259" key="2">
    <source>
        <dbReference type="SMART" id="SM00849"/>
    </source>
</evidence>
<dbReference type="GO" id="GO:0042781">
    <property type="term" value="F:3'-tRNA processing endoribonuclease activity"/>
    <property type="evidence" value="ECO:0007669"/>
    <property type="project" value="TreeGrafter"/>
</dbReference>
<dbReference type="EMBL" id="UINC01007055">
    <property type="protein sequence ID" value="SVA31167.1"/>
    <property type="molecule type" value="Genomic_DNA"/>
</dbReference>
<dbReference type="PANTHER" id="PTHR46018">
    <property type="entry name" value="ZINC PHOSPHODIESTERASE ELAC PROTEIN 1"/>
    <property type="match status" value="1"/>
</dbReference>
<gene>
    <name evidence="3" type="ORF">METZ01_LOCUS84021</name>
</gene>
<protein>
    <recommendedName>
        <fullName evidence="2">Metallo-beta-lactamase domain-containing protein</fullName>
    </recommendedName>
</protein>
<sequence length="292" mass="32223">MNDILNITLLGTGTPVPLIERMGCSILVQAGEESILIDCGRGAAQRINQTETHIKSITTVLLTHLHYDHYIGVPDLWLTGWLYGRKNAMSVYGPPGTTNMIHHLSKAFEIDVHIRRDLDEKFDPEGALISGNDIAPGFIYEKSGLQIESFEVDHYPVPDAMGYIISYGKRKVIISGDTRYMPTMASIAKGADLLIHEVAAPEAIWKRSKMIGRNPEHTKKIIEHHATPSQVGSIFVESKPRLGAFYHIVGGPGAEEEISQAIKKVYDGDFLIPDDLTAIEIGDEIKISKVPS</sequence>
<reference evidence="3" key="1">
    <citation type="submission" date="2018-05" db="EMBL/GenBank/DDBJ databases">
        <authorList>
            <person name="Lanie J.A."/>
            <person name="Ng W.-L."/>
            <person name="Kazmierczak K.M."/>
            <person name="Andrzejewski T.M."/>
            <person name="Davidsen T.M."/>
            <person name="Wayne K.J."/>
            <person name="Tettelin H."/>
            <person name="Glass J.I."/>
            <person name="Rusch D."/>
            <person name="Podicherti R."/>
            <person name="Tsui H.-C.T."/>
            <person name="Winkler M.E."/>
        </authorList>
    </citation>
    <scope>NUCLEOTIDE SEQUENCE</scope>
</reference>
<feature type="domain" description="Metallo-beta-lactamase" evidence="2">
    <location>
        <begin position="22"/>
        <end position="225"/>
    </location>
</feature>
<accession>A0A381UV01</accession>
<dbReference type="InterPro" id="IPR036866">
    <property type="entry name" value="RibonucZ/Hydroxyglut_hydro"/>
</dbReference>
<dbReference type="InterPro" id="IPR001279">
    <property type="entry name" value="Metallo-B-lactamas"/>
</dbReference>
<organism evidence="3">
    <name type="scientific">marine metagenome</name>
    <dbReference type="NCBI Taxonomy" id="408172"/>
    <lineage>
        <taxon>unclassified sequences</taxon>
        <taxon>metagenomes</taxon>
        <taxon>ecological metagenomes</taxon>
    </lineage>
</organism>
<evidence type="ECO:0000256" key="1">
    <source>
        <dbReference type="ARBA" id="ARBA00022801"/>
    </source>
</evidence>
<dbReference type="PANTHER" id="PTHR46018:SF2">
    <property type="entry name" value="ZINC PHOSPHODIESTERASE ELAC PROTEIN 1"/>
    <property type="match status" value="1"/>
</dbReference>
<evidence type="ECO:0000313" key="3">
    <source>
        <dbReference type="EMBL" id="SVA31167.1"/>
    </source>
</evidence>
<dbReference type="Gene3D" id="3.60.15.10">
    <property type="entry name" value="Ribonuclease Z/Hydroxyacylglutathione hydrolase-like"/>
    <property type="match status" value="1"/>
</dbReference>
<dbReference type="Pfam" id="PF23023">
    <property type="entry name" value="Anti-Pycsar_Apyc1"/>
    <property type="match status" value="1"/>
</dbReference>
<dbReference type="SMART" id="SM00849">
    <property type="entry name" value="Lactamase_B"/>
    <property type="match status" value="1"/>
</dbReference>
<dbReference type="CDD" id="cd07719">
    <property type="entry name" value="arylsulfatase_AtsA-like_MBL-fold"/>
    <property type="match status" value="1"/>
</dbReference>